<name>A0A1L2CVM9_9CAUD</name>
<dbReference type="Proteomes" id="UP000223891">
    <property type="component" value="Segment"/>
</dbReference>
<keyword evidence="2" id="KW-1185">Reference proteome</keyword>
<sequence>MFKSLFCKHQYHINLISVKNHKSAFDADIKYKITYNAICTICNKVKINSFNIKSDEELVNCAQLSDEHLHGVN</sequence>
<dbReference type="EMBL" id="KU574722">
    <property type="protein sequence ID" value="AMM44056.1"/>
    <property type="molecule type" value="Genomic_DNA"/>
</dbReference>
<evidence type="ECO:0000313" key="1">
    <source>
        <dbReference type="EMBL" id="AMM44056.1"/>
    </source>
</evidence>
<proteinExistence type="predicted"/>
<protein>
    <submittedName>
        <fullName evidence="1">Uncharacterized protein</fullName>
    </submittedName>
</protein>
<accession>A0A1L2CVM9</accession>
<gene>
    <name evidence="1" type="ORF">CBB_493</name>
</gene>
<organism evidence="1 2">
    <name type="scientific">Pectobacterium phage vB_PcaM_CBB</name>
    <dbReference type="NCBI Taxonomy" id="2772511"/>
    <lineage>
        <taxon>Viruses</taxon>
        <taxon>Duplodnaviria</taxon>
        <taxon>Heunggongvirae</taxon>
        <taxon>Uroviricota</taxon>
        <taxon>Caudoviricetes</taxon>
        <taxon>Mimasvirus</taxon>
        <taxon>Mimasvirus CBB</taxon>
    </lineage>
</organism>
<reference evidence="2" key="1">
    <citation type="submission" date="2016-01" db="EMBL/GenBank/DDBJ databases">
        <title>Isolation and Characterization of Enterobacteria phage CBB.</title>
        <authorList>
            <person name="Buttimer C.T.H."/>
            <person name="Hendrix H."/>
            <person name="Alexandre H."/>
            <person name="O'Mahony J."/>
            <person name="Lavigne R."/>
            <person name="Coffey A."/>
        </authorList>
    </citation>
    <scope>NUCLEOTIDE SEQUENCE [LARGE SCALE GENOMIC DNA]</scope>
</reference>
<evidence type="ECO:0000313" key="2">
    <source>
        <dbReference type="Proteomes" id="UP000223891"/>
    </source>
</evidence>